<proteinExistence type="predicted"/>
<feature type="compositionally biased region" description="Basic and acidic residues" evidence="1">
    <location>
        <begin position="19"/>
        <end position="32"/>
    </location>
</feature>
<organism evidence="2">
    <name type="scientific">Micromonas pusilla</name>
    <name type="common">Picoplanktonic green alga</name>
    <name type="synonym">Chromulina pusilla</name>
    <dbReference type="NCBI Taxonomy" id="38833"/>
    <lineage>
        <taxon>Eukaryota</taxon>
        <taxon>Viridiplantae</taxon>
        <taxon>Chlorophyta</taxon>
        <taxon>Mamiellophyceae</taxon>
        <taxon>Mamiellales</taxon>
        <taxon>Mamiellaceae</taxon>
        <taxon>Micromonas</taxon>
    </lineage>
</organism>
<dbReference type="AlphaFoldDB" id="A0A7S0GWJ4"/>
<protein>
    <submittedName>
        <fullName evidence="2">Uncharacterized protein</fullName>
    </submittedName>
</protein>
<evidence type="ECO:0000313" key="2">
    <source>
        <dbReference type="EMBL" id="CAD8445379.1"/>
    </source>
</evidence>
<dbReference type="SUPFAM" id="SSF51004">
    <property type="entry name" value="C-terminal (heme d1) domain of cytochrome cd1-nitrite reductase"/>
    <property type="match status" value="1"/>
</dbReference>
<sequence length="387" mass="40150">MRRRFALRAVHATGAVLDRPDETERASREETKSVASGERRFRRRATCATFLDPRDPDVAVSGFADGTLRASCVALGKRRVSLAFAQRCGGRARALAALEGAFEMEGEDARALVVSVDELSRSSAGARGVLLTARVPSALPRASDDDADEDGFGVGDHAFGTRTVGAVPPLPVSFGGWCATRDASTCLRFEDETRRLFAGTAGGSVEAFDLGSGQPRCVASFVGQCACPVGDVATCGPGRGLVVATFAHENRGTGHARGCLAFDVRGGGRVAAVDPPRRYGTRVGPAGSSPGGGVFQSGLTTEPACALHADANKVVLGSPDGFAHVVDPRTWTETACFAIAGGERGDDFVSGSVSLLRARGERVAAQIDTPGLFSGRLVTLRVGAAGW</sequence>
<reference evidence="2" key="1">
    <citation type="submission" date="2021-01" db="EMBL/GenBank/DDBJ databases">
        <authorList>
            <person name="Corre E."/>
            <person name="Pelletier E."/>
            <person name="Niang G."/>
            <person name="Scheremetjew M."/>
            <person name="Finn R."/>
            <person name="Kale V."/>
            <person name="Holt S."/>
            <person name="Cochrane G."/>
            <person name="Meng A."/>
            <person name="Brown T."/>
            <person name="Cohen L."/>
        </authorList>
    </citation>
    <scope>NUCLEOTIDE SEQUENCE</scope>
    <source>
        <strain evidence="2">CCAC1681</strain>
    </source>
</reference>
<evidence type="ECO:0000256" key="1">
    <source>
        <dbReference type="SAM" id="MobiDB-lite"/>
    </source>
</evidence>
<feature type="region of interest" description="Disordered" evidence="1">
    <location>
        <begin position="19"/>
        <end position="38"/>
    </location>
</feature>
<name>A0A7S0GWJ4_MICPS</name>
<gene>
    <name evidence="2" type="ORF">MSP1401_LOCUS8959</name>
</gene>
<accession>A0A7S0GWJ4</accession>
<dbReference type="InterPro" id="IPR011048">
    <property type="entry name" value="Haem_d1_sf"/>
</dbReference>
<dbReference type="EMBL" id="HBEN01010820">
    <property type="protein sequence ID" value="CAD8445379.1"/>
    <property type="molecule type" value="Transcribed_RNA"/>
</dbReference>